<keyword evidence="6" id="KW-1185">Reference proteome</keyword>
<dbReference type="PROSITE" id="PS51186">
    <property type="entry name" value="GNAT"/>
    <property type="match status" value="1"/>
</dbReference>
<organism evidence="5 6">
    <name type="scientific">Motilibacter deserti</name>
    <dbReference type="NCBI Taxonomy" id="2714956"/>
    <lineage>
        <taxon>Bacteria</taxon>
        <taxon>Bacillati</taxon>
        <taxon>Actinomycetota</taxon>
        <taxon>Actinomycetes</taxon>
        <taxon>Motilibacterales</taxon>
        <taxon>Motilibacteraceae</taxon>
        <taxon>Motilibacter</taxon>
    </lineage>
</organism>
<keyword evidence="1" id="KW-0808">Transferase</keyword>
<dbReference type="PANTHER" id="PTHR43877:SF2">
    <property type="entry name" value="AMINOALKYLPHOSPHONATE N-ACETYLTRANSFERASE-RELATED"/>
    <property type="match status" value="1"/>
</dbReference>
<accession>A0ABX0GRP3</accession>
<evidence type="ECO:0000313" key="5">
    <source>
        <dbReference type="EMBL" id="NHC13527.1"/>
    </source>
</evidence>
<evidence type="ECO:0000256" key="3">
    <source>
        <dbReference type="SAM" id="MobiDB-lite"/>
    </source>
</evidence>
<keyword evidence="2" id="KW-0012">Acyltransferase</keyword>
<proteinExistence type="predicted"/>
<dbReference type="Gene3D" id="3.40.630.30">
    <property type="match status" value="1"/>
</dbReference>
<dbReference type="EMBL" id="JAANNP010000002">
    <property type="protein sequence ID" value="NHC13527.1"/>
    <property type="molecule type" value="Genomic_DNA"/>
</dbReference>
<name>A0ABX0GRP3_9ACTN</name>
<dbReference type="InterPro" id="IPR050832">
    <property type="entry name" value="Bact_Acetyltransf"/>
</dbReference>
<dbReference type="PANTHER" id="PTHR43877">
    <property type="entry name" value="AMINOALKYLPHOSPHONATE N-ACETYLTRANSFERASE-RELATED-RELATED"/>
    <property type="match status" value="1"/>
</dbReference>
<protein>
    <submittedName>
        <fullName evidence="5">GNAT family N-acetyltransferase</fullName>
    </submittedName>
</protein>
<evidence type="ECO:0000313" key="6">
    <source>
        <dbReference type="Proteomes" id="UP000800981"/>
    </source>
</evidence>
<comment type="caution">
    <text evidence="5">The sequence shown here is derived from an EMBL/GenBank/DDBJ whole genome shotgun (WGS) entry which is preliminary data.</text>
</comment>
<evidence type="ECO:0000256" key="1">
    <source>
        <dbReference type="ARBA" id="ARBA00022679"/>
    </source>
</evidence>
<gene>
    <name evidence="5" type="ORF">G9H71_06995</name>
</gene>
<evidence type="ECO:0000256" key="2">
    <source>
        <dbReference type="ARBA" id="ARBA00023315"/>
    </source>
</evidence>
<dbReference type="Proteomes" id="UP000800981">
    <property type="component" value="Unassembled WGS sequence"/>
</dbReference>
<dbReference type="InterPro" id="IPR000182">
    <property type="entry name" value="GNAT_dom"/>
</dbReference>
<dbReference type="InterPro" id="IPR016181">
    <property type="entry name" value="Acyl_CoA_acyltransferase"/>
</dbReference>
<sequence length="154" mass="15624">MTEPLAAVTAAVEDPAVVVFGLRGPGGRLLAAARLRLDGAVAHLGRLVVAPDLQGQGLGGALLAAAEDVAPPAVREVRLFTGARSEANLRLYRRHGYVDAPAGTEPVALDGVVFTHLVKAIGPRLCDDSAAGGSAGPPAPRASGADPTRGWKEP</sequence>
<feature type="domain" description="N-acetyltransferase" evidence="4">
    <location>
        <begin position="1"/>
        <end position="119"/>
    </location>
</feature>
<feature type="region of interest" description="Disordered" evidence="3">
    <location>
        <begin position="129"/>
        <end position="154"/>
    </location>
</feature>
<dbReference type="RefSeq" id="WP_166280041.1">
    <property type="nucleotide sequence ID" value="NZ_JAANNP010000002.1"/>
</dbReference>
<evidence type="ECO:0000259" key="4">
    <source>
        <dbReference type="PROSITE" id="PS51186"/>
    </source>
</evidence>
<reference evidence="5 6" key="1">
    <citation type="submission" date="2020-03" db="EMBL/GenBank/DDBJ databases">
        <title>Two novel Motilibacter sp.</title>
        <authorList>
            <person name="Liu S."/>
        </authorList>
    </citation>
    <scope>NUCLEOTIDE SEQUENCE [LARGE SCALE GENOMIC DNA]</scope>
    <source>
        <strain evidence="5 6">E257</strain>
    </source>
</reference>
<dbReference type="SUPFAM" id="SSF55729">
    <property type="entry name" value="Acyl-CoA N-acyltransferases (Nat)"/>
    <property type="match status" value="1"/>
</dbReference>
<dbReference type="Pfam" id="PF00583">
    <property type="entry name" value="Acetyltransf_1"/>
    <property type="match status" value="1"/>
</dbReference>